<dbReference type="InterPro" id="IPR038054">
    <property type="entry name" value="LD_TPept-like_central_sf"/>
</dbReference>
<dbReference type="GO" id="GO:0008360">
    <property type="term" value="P:regulation of cell shape"/>
    <property type="evidence" value="ECO:0007669"/>
    <property type="project" value="UniProtKB-UniRule"/>
</dbReference>
<evidence type="ECO:0000313" key="11">
    <source>
        <dbReference type="Proteomes" id="UP000473681"/>
    </source>
</evidence>
<dbReference type="EMBL" id="SWVK01000010">
    <property type="protein sequence ID" value="NFN35260.1"/>
    <property type="molecule type" value="Genomic_DNA"/>
</dbReference>
<dbReference type="InterPro" id="IPR005490">
    <property type="entry name" value="LD_TPept_cat_dom"/>
</dbReference>
<feature type="domain" description="L,D-TPase catalytic" evidence="8">
    <location>
        <begin position="292"/>
        <end position="411"/>
    </location>
</feature>
<evidence type="ECO:0000256" key="3">
    <source>
        <dbReference type="ARBA" id="ARBA00022960"/>
    </source>
</evidence>
<keyword evidence="7" id="KW-1133">Transmembrane helix</keyword>
<keyword evidence="5 6" id="KW-0961">Cell wall biogenesis/degradation</keyword>
<dbReference type="Gene3D" id="2.40.440.10">
    <property type="entry name" value="L,D-transpeptidase catalytic domain-like"/>
    <property type="match status" value="1"/>
</dbReference>
<dbReference type="PROSITE" id="PS52029">
    <property type="entry name" value="LD_TPASE"/>
    <property type="match status" value="1"/>
</dbReference>
<keyword evidence="4 6" id="KW-0573">Peptidoglycan synthesis</keyword>
<dbReference type="GO" id="GO:0016740">
    <property type="term" value="F:transferase activity"/>
    <property type="evidence" value="ECO:0007669"/>
    <property type="project" value="UniProtKB-KW"/>
</dbReference>
<dbReference type="InterPro" id="IPR022029">
    <property type="entry name" value="YoaR-like_PG-bd"/>
</dbReference>
<dbReference type="Proteomes" id="UP000476820">
    <property type="component" value="Unassembled WGS sequence"/>
</dbReference>
<dbReference type="AlphaFoldDB" id="A0A6B4FFD8"/>
<evidence type="ECO:0000313" key="10">
    <source>
        <dbReference type="EMBL" id="NFN35260.1"/>
    </source>
</evidence>
<dbReference type="RefSeq" id="WP_061298069.1">
    <property type="nucleotide sequence ID" value="NZ_LFPA01000144.1"/>
</dbReference>
<dbReference type="CDD" id="cd16913">
    <property type="entry name" value="YkuD_like"/>
    <property type="match status" value="1"/>
</dbReference>
<dbReference type="GO" id="GO:0005576">
    <property type="term" value="C:extracellular region"/>
    <property type="evidence" value="ECO:0007669"/>
    <property type="project" value="TreeGrafter"/>
</dbReference>
<organism evidence="9 12">
    <name type="scientific">Clostridium botulinum</name>
    <dbReference type="NCBI Taxonomy" id="1491"/>
    <lineage>
        <taxon>Bacteria</taxon>
        <taxon>Bacillati</taxon>
        <taxon>Bacillota</taxon>
        <taxon>Clostridia</taxon>
        <taxon>Eubacteriales</taxon>
        <taxon>Clostridiaceae</taxon>
        <taxon>Clostridium</taxon>
    </lineage>
</organism>
<feature type="active site" description="Proton donor/acceptor" evidence="6">
    <location>
        <position position="366"/>
    </location>
</feature>
<feature type="transmembrane region" description="Helical" evidence="7">
    <location>
        <begin position="12"/>
        <end position="31"/>
    </location>
</feature>
<dbReference type="GO" id="GO:0071972">
    <property type="term" value="F:peptidoglycan L,D-transpeptidase activity"/>
    <property type="evidence" value="ECO:0007669"/>
    <property type="project" value="TreeGrafter"/>
</dbReference>
<dbReference type="Proteomes" id="UP000473681">
    <property type="component" value="Unassembled WGS sequence"/>
</dbReference>
<dbReference type="Pfam" id="PF12229">
    <property type="entry name" value="PG_binding_4"/>
    <property type="match status" value="1"/>
</dbReference>
<evidence type="ECO:0000259" key="8">
    <source>
        <dbReference type="PROSITE" id="PS52029"/>
    </source>
</evidence>
<dbReference type="InterPro" id="IPR050979">
    <property type="entry name" value="LD-transpeptidase"/>
</dbReference>
<gene>
    <name evidence="9" type="ORF">FC774_13870</name>
    <name evidence="10" type="ORF">FDB51_08955</name>
</gene>
<dbReference type="GO" id="GO:0018104">
    <property type="term" value="P:peptidoglycan-protein cross-linking"/>
    <property type="evidence" value="ECO:0007669"/>
    <property type="project" value="TreeGrafter"/>
</dbReference>
<evidence type="ECO:0000256" key="7">
    <source>
        <dbReference type="SAM" id="Phobius"/>
    </source>
</evidence>
<keyword evidence="7" id="KW-0472">Membrane</keyword>
<dbReference type="PANTHER" id="PTHR30582">
    <property type="entry name" value="L,D-TRANSPEPTIDASE"/>
    <property type="match status" value="1"/>
</dbReference>
<dbReference type="Gene3D" id="3.10.20.800">
    <property type="match status" value="1"/>
</dbReference>
<reference evidence="11 12" key="1">
    <citation type="submission" date="2019-04" db="EMBL/GenBank/DDBJ databases">
        <title>Genome sequencing of Clostridium botulinum Groups I-IV and Clostridium butyricum.</title>
        <authorList>
            <person name="Brunt J."/>
            <person name="Van Vliet A.H.M."/>
            <person name="Stringer S.C."/>
            <person name="Carter A.T."/>
            <person name="Peck M.W."/>
        </authorList>
    </citation>
    <scope>NUCLEOTIDE SEQUENCE [LARGE SCALE GENOMIC DNA]</scope>
    <source>
        <strain evidence="9 12">1605</strain>
        <strain evidence="10 11">CB-K-33E</strain>
    </source>
</reference>
<dbReference type="SUPFAM" id="SSF143985">
    <property type="entry name" value="L,D-transpeptidase pre-catalytic domain-like"/>
    <property type="match status" value="1"/>
</dbReference>
<keyword evidence="2" id="KW-0808">Transferase</keyword>
<evidence type="ECO:0000256" key="5">
    <source>
        <dbReference type="ARBA" id="ARBA00023316"/>
    </source>
</evidence>
<feature type="active site" description="Nucleophile" evidence="6">
    <location>
        <position position="387"/>
    </location>
</feature>
<comment type="pathway">
    <text evidence="1 6">Cell wall biogenesis; peptidoglycan biosynthesis.</text>
</comment>
<dbReference type="GO" id="GO:0071555">
    <property type="term" value="P:cell wall organization"/>
    <property type="evidence" value="ECO:0007669"/>
    <property type="project" value="UniProtKB-UniRule"/>
</dbReference>
<dbReference type="Pfam" id="PF03734">
    <property type="entry name" value="YkuD"/>
    <property type="match status" value="1"/>
</dbReference>
<sequence length="412" mass="46242">MEKEINNYNKFISKCLATFLSMILVLSIIFINTTNVYAKSLSSTSGDEYVLKLIKRGGTTEEIKGKDINLKLNSTDPISISYDEQLLKQCIDKLSCLNPTNVTEPKSSNLEYRNYSYIITPEVIGSKLNKEKLYTNVVMAIKNQDSELNLEILDCYEHPQYTSNSPEVIYAADTINKYLSANITYSYGGMVQVVDKYKVIDWISIEPNLSIILDESKVRNFVEGLASSYRNSLGTSIKVNGGYSGNNHGWAINVDEETRTLISLIKSGQTLTTYPSYYQTSASSYFNNVSDTFVEIDMTNQHLWFYKNGYLIVQSDIVTGNMSAGYATPSGTYKLYYKQKDTVLRGPGYASPVSFWMPFNGGIGLHDANWRSEFGGEIYKNGGSHGCINLPYSAAKSIYDNITPKTTIICYY</sequence>
<evidence type="ECO:0000256" key="1">
    <source>
        <dbReference type="ARBA" id="ARBA00004752"/>
    </source>
</evidence>
<keyword evidence="7" id="KW-0812">Transmembrane</keyword>
<proteinExistence type="predicted"/>
<evidence type="ECO:0000256" key="2">
    <source>
        <dbReference type="ARBA" id="ARBA00022679"/>
    </source>
</evidence>
<dbReference type="InterPro" id="IPR038063">
    <property type="entry name" value="Transpep_catalytic_dom"/>
</dbReference>
<dbReference type="SUPFAM" id="SSF141523">
    <property type="entry name" value="L,D-transpeptidase catalytic domain-like"/>
    <property type="match status" value="1"/>
</dbReference>
<comment type="caution">
    <text evidence="9">The sequence shown here is derived from an EMBL/GenBank/DDBJ whole genome shotgun (WGS) entry which is preliminary data.</text>
</comment>
<dbReference type="EMBL" id="SWOV01000044">
    <property type="protein sequence ID" value="NFF88943.1"/>
    <property type="molecule type" value="Genomic_DNA"/>
</dbReference>
<dbReference type="PANTHER" id="PTHR30582:SF33">
    <property type="entry name" value="EXPORTED PROTEIN"/>
    <property type="match status" value="1"/>
</dbReference>
<evidence type="ECO:0000256" key="4">
    <source>
        <dbReference type="ARBA" id="ARBA00022984"/>
    </source>
</evidence>
<evidence type="ECO:0000256" key="6">
    <source>
        <dbReference type="PROSITE-ProRule" id="PRU01373"/>
    </source>
</evidence>
<protein>
    <recommendedName>
        <fullName evidence="8">L,D-TPase catalytic domain-containing protein</fullName>
    </recommendedName>
</protein>
<name>A0A6B4FFD8_CLOBO</name>
<accession>A0A6B4FFD8</accession>
<evidence type="ECO:0000313" key="12">
    <source>
        <dbReference type="Proteomes" id="UP000476820"/>
    </source>
</evidence>
<evidence type="ECO:0000313" key="9">
    <source>
        <dbReference type="EMBL" id="NFF88943.1"/>
    </source>
</evidence>
<keyword evidence="3 6" id="KW-0133">Cell shape</keyword>
<dbReference type="UniPathway" id="UPA00219"/>